<dbReference type="EMBL" id="VXLD01000005">
    <property type="protein sequence ID" value="KAB1855044.1"/>
    <property type="molecule type" value="Genomic_DNA"/>
</dbReference>
<dbReference type="Proteomes" id="UP000325788">
    <property type="component" value="Unassembled WGS sequence"/>
</dbReference>
<name>A0A5N4WCV6_9GAMM</name>
<organism evidence="1 2">
    <name type="scientific">Acinetobacter tandoii</name>
    <dbReference type="NCBI Taxonomy" id="202954"/>
    <lineage>
        <taxon>Bacteria</taxon>
        <taxon>Pseudomonadati</taxon>
        <taxon>Pseudomonadota</taxon>
        <taxon>Gammaproteobacteria</taxon>
        <taxon>Moraxellales</taxon>
        <taxon>Moraxellaceae</taxon>
        <taxon>Acinetobacter</taxon>
    </lineage>
</organism>
<evidence type="ECO:0000313" key="1">
    <source>
        <dbReference type="EMBL" id="KAB1855044.1"/>
    </source>
</evidence>
<gene>
    <name evidence="1" type="ORF">F4W09_09465</name>
</gene>
<protein>
    <submittedName>
        <fullName evidence="1">Uncharacterized protein</fullName>
    </submittedName>
</protein>
<sequence>MDDLSLEILDQTLDKYEAKGKKIKKIRIGYKLYAKFMADQKFADEVINSALDPDKRSYRGVRVKITHDDEELTFLMKN</sequence>
<reference evidence="1 2" key="1">
    <citation type="submission" date="2019-09" db="EMBL/GenBank/DDBJ databases">
        <title>Draft genome sequence of Acinetobacter tandoii W4-4-4 isolated from environmental water sample.</title>
        <authorList>
            <person name="Wee S.K."/>
            <person name="Yan B."/>
            <person name="Mustaffa S.B."/>
            <person name="Yap E.P.H."/>
        </authorList>
    </citation>
    <scope>NUCLEOTIDE SEQUENCE [LARGE SCALE GENOMIC DNA]</scope>
    <source>
        <strain evidence="1 2">W4-4-4</strain>
    </source>
</reference>
<proteinExistence type="predicted"/>
<accession>A0A5N4WCV6</accession>
<comment type="caution">
    <text evidence="1">The sequence shown here is derived from an EMBL/GenBank/DDBJ whole genome shotgun (WGS) entry which is preliminary data.</text>
</comment>
<evidence type="ECO:0000313" key="2">
    <source>
        <dbReference type="Proteomes" id="UP000325788"/>
    </source>
</evidence>
<dbReference type="RefSeq" id="WP_016167907.1">
    <property type="nucleotide sequence ID" value="NZ_BBNK01000005.1"/>
</dbReference>
<dbReference type="AlphaFoldDB" id="A0A5N4WCV6"/>